<feature type="signal peptide" evidence="7">
    <location>
        <begin position="1"/>
        <end position="18"/>
    </location>
</feature>
<accession>A0A6L6GG06</accession>
<dbReference type="Pfam" id="PF10411">
    <property type="entry name" value="DsbC_N"/>
    <property type="match status" value="1"/>
</dbReference>
<dbReference type="Proteomes" id="UP000473854">
    <property type="component" value="Unassembled WGS sequence"/>
</dbReference>
<dbReference type="EMBL" id="WLYL01000022">
    <property type="protein sequence ID" value="MTD11396.1"/>
    <property type="molecule type" value="Genomic_DNA"/>
</dbReference>
<dbReference type="InterPro" id="IPR009094">
    <property type="entry name" value="DiS-bond_isomerase_DsbC/G_N_sf"/>
</dbReference>
<dbReference type="InterPro" id="IPR033954">
    <property type="entry name" value="DiS-bond_Isoase_DsbC/G"/>
</dbReference>
<dbReference type="Pfam" id="PF13098">
    <property type="entry name" value="Thioredoxin_2"/>
    <property type="match status" value="1"/>
</dbReference>
<evidence type="ECO:0000256" key="4">
    <source>
        <dbReference type="ARBA" id="ARBA00022764"/>
    </source>
</evidence>
<keyword evidence="3 7" id="KW-0732">Signal</keyword>
<dbReference type="InterPro" id="IPR051470">
    <property type="entry name" value="Thiol:disulfide_interchange"/>
</dbReference>
<name>A0A6L6GG06_9GAMM</name>
<organism evidence="9 10">
    <name type="scientific">Acinetobacter faecalis</name>
    <dbReference type="NCBI Taxonomy" id="2665161"/>
    <lineage>
        <taxon>Bacteria</taxon>
        <taxon>Pseudomonadati</taxon>
        <taxon>Pseudomonadota</taxon>
        <taxon>Gammaproteobacteria</taxon>
        <taxon>Moraxellales</taxon>
        <taxon>Moraxellaceae</taxon>
        <taxon>Acinetobacter</taxon>
    </lineage>
</organism>
<dbReference type="PANTHER" id="PTHR35272:SF3">
    <property type="entry name" value="THIOL:DISULFIDE INTERCHANGE PROTEIN DSBC"/>
    <property type="match status" value="1"/>
</dbReference>
<dbReference type="InterPro" id="IPR012336">
    <property type="entry name" value="Thioredoxin-like_fold"/>
</dbReference>
<dbReference type="SUPFAM" id="SSF52833">
    <property type="entry name" value="Thioredoxin-like"/>
    <property type="match status" value="1"/>
</dbReference>
<dbReference type="GO" id="GO:0042597">
    <property type="term" value="C:periplasmic space"/>
    <property type="evidence" value="ECO:0007669"/>
    <property type="project" value="UniProtKB-SubCell"/>
</dbReference>
<dbReference type="SUPFAM" id="SSF54423">
    <property type="entry name" value="DsbC/DsbG N-terminal domain-like"/>
    <property type="match status" value="1"/>
</dbReference>
<feature type="chain" id="PRO_5027146331" description="Thiol:disulfide interchange protein" evidence="7">
    <location>
        <begin position="19"/>
        <end position="231"/>
    </location>
</feature>
<comment type="subcellular location">
    <subcellularLocation>
        <location evidence="1 7">Periplasm</location>
    </subcellularLocation>
</comment>
<sequence length="231" mass="25576">MKKAILIATAFMSTFAFANVETVKTNLAKNNPDVNIQNIQVTEMKGIYSGSLNGQVVYLNDDAQHILAGSMVRLKDKQNLTKSLLVQQNSLDWNKLPFNDAIKIVKGNGKRQIAVFTDPNCPFCKQLEAELKKLDNVTINTFILAFKPQSVAPSKKIFCEKNPAQAWDDLISKGYEPTGQKTCENPIDRNLSLARTLGISGTPTIIFSNGFKVSGAYPAEQIEQIFKEFGL</sequence>
<dbReference type="Gene3D" id="3.40.30.10">
    <property type="entry name" value="Glutaredoxin"/>
    <property type="match status" value="1"/>
</dbReference>
<evidence type="ECO:0000256" key="1">
    <source>
        <dbReference type="ARBA" id="ARBA00004418"/>
    </source>
</evidence>
<dbReference type="CDD" id="cd03020">
    <property type="entry name" value="DsbA_DsbC_DsbG"/>
    <property type="match status" value="1"/>
</dbReference>
<keyword evidence="5" id="KW-1015">Disulfide bond</keyword>
<gene>
    <name evidence="9" type="ORF">GIX10_08135</name>
</gene>
<dbReference type="RefSeq" id="WP_154772996.1">
    <property type="nucleotide sequence ID" value="NZ_JAXHPD010000019.1"/>
</dbReference>
<comment type="caution">
    <text evidence="9">The sequence shown here is derived from an EMBL/GenBank/DDBJ whole genome shotgun (WGS) entry which is preliminary data.</text>
</comment>
<dbReference type="GeneID" id="86889535"/>
<dbReference type="InterPro" id="IPR036249">
    <property type="entry name" value="Thioredoxin-like_sf"/>
</dbReference>
<dbReference type="InterPro" id="IPR018950">
    <property type="entry name" value="DiS-bond_isomerase_DsbC/G_N"/>
</dbReference>
<evidence type="ECO:0000313" key="9">
    <source>
        <dbReference type="EMBL" id="MTD11396.1"/>
    </source>
</evidence>
<dbReference type="PROSITE" id="PS51352">
    <property type="entry name" value="THIOREDOXIN_2"/>
    <property type="match status" value="1"/>
</dbReference>
<feature type="domain" description="Thioredoxin" evidence="8">
    <location>
        <begin position="77"/>
        <end position="231"/>
    </location>
</feature>
<comment type="function">
    <text evidence="7">Required for disulfide bond formation in some periplasmic proteins. Acts by transferring its disulfide bond to other proteins and is reduced in the process.</text>
</comment>
<keyword evidence="4 7" id="KW-0574">Periplasm</keyword>
<evidence type="ECO:0000256" key="5">
    <source>
        <dbReference type="ARBA" id="ARBA00023157"/>
    </source>
</evidence>
<evidence type="ECO:0000256" key="6">
    <source>
        <dbReference type="ARBA" id="ARBA00023284"/>
    </source>
</evidence>
<dbReference type="AlphaFoldDB" id="A0A6L6GG06"/>
<protein>
    <recommendedName>
        <fullName evidence="7">Thiol:disulfide interchange protein</fullName>
    </recommendedName>
</protein>
<evidence type="ECO:0000256" key="3">
    <source>
        <dbReference type="ARBA" id="ARBA00022729"/>
    </source>
</evidence>
<proteinExistence type="inferred from homology"/>
<dbReference type="InterPro" id="IPR013766">
    <property type="entry name" value="Thioredoxin_domain"/>
</dbReference>
<comment type="similarity">
    <text evidence="2 7">Belongs to the thioredoxin family. DsbC subfamily.</text>
</comment>
<evidence type="ECO:0000256" key="7">
    <source>
        <dbReference type="RuleBase" id="RU364038"/>
    </source>
</evidence>
<evidence type="ECO:0000259" key="8">
    <source>
        <dbReference type="PROSITE" id="PS51352"/>
    </source>
</evidence>
<evidence type="ECO:0000256" key="2">
    <source>
        <dbReference type="ARBA" id="ARBA00009813"/>
    </source>
</evidence>
<dbReference type="Gene3D" id="3.10.450.70">
    <property type="entry name" value="Disulphide bond isomerase, DsbC/G, N-terminal"/>
    <property type="match status" value="1"/>
</dbReference>
<evidence type="ECO:0000313" key="10">
    <source>
        <dbReference type="Proteomes" id="UP000473854"/>
    </source>
</evidence>
<reference evidence="9 10" key="1">
    <citation type="submission" date="2019-11" db="EMBL/GenBank/DDBJ databases">
        <authorList>
            <person name="An D."/>
        </authorList>
    </citation>
    <scope>NUCLEOTIDE SEQUENCE [LARGE SCALE GENOMIC DNA]</scope>
    <source>
        <strain evidence="9 10">YIM 103518</strain>
    </source>
</reference>
<dbReference type="PANTHER" id="PTHR35272">
    <property type="entry name" value="THIOL:DISULFIDE INTERCHANGE PROTEIN DSBC-RELATED"/>
    <property type="match status" value="1"/>
</dbReference>
<keyword evidence="6 7" id="KW-0676">Redox-active center</keyword>